<keyword evidence="7 14" id="KW-0479">Metal-binding</keyword>
<feature type="binding site" description="axial binding residue" evidence="14">
    <location>
        <position position="1545"/>
    </location>
    <ligand>
        <name>heme</name>
        <dbReference type="ChEBI" id="CHEBI:30413"/>
    </ligand>
    <ligandPart>
        <name>Fe</name>
        <dbReference type="ChEBI" id="CHEBI:18248"/>
    </ligandPart>
</feature>
<feature type="compositionally biased region" description="Polar residues" evidence="15">
    <location>
        <begin position="290"/>
        <end position="301"/>
    </location>
</feature>
<dbReference type="SUPFAM" id="SSF48264">
    <property type="entry name" value="Cytochrome P450"/>
    <property type="match status" value="3"/>
</dbReference>
<keyword evidence="12" id="KW-0503">Monooxygenase</keyword>
<accession>A0A182W4Z6</accession>
<dbReference type="InterPro" id="IPR017972">
    <property type="entry name" value="Cyt_P450_CS"/>
</dbReference>
<evidence type="ECO:0000256" key="3">
    <source>
        <dbReference type="ARBA" id="ARBA00004174"/>
    </source>
</evidence>
<feature type="transmembrane region" description="Helical" evidence="16">
    <location>
        <begin position="1073"/>
        <end position="1095"/>
    </location>
</feature>
<dbReference type="GO" id="GO:0005506">
    <property type="term" value="F:iron ion binding"/>
    <property type="evidence" value="ECO:0007669"/>
    <property type="project" value="InterPro"/>
</dbReference>
<dbReference type="InterPro" id="IPR001128">
    <property type="entry name" value="Cyt_P450"/>
</dbReference>
<keyword evidence="16" id="KW-0812">Transmembrane</keyword>
<sequence>MENSFTSDRWTVRRATALVTVFSPLTLAMLLILAFVLLIFKARRAKMVKLIDQIPGPVCMPLVGNGLQINVGCKDELFDRIIASRKMFGRRQGISRVWNGPIPYVLISKAAAVEPILSNPKLVEKSNDYEYMKAWLGNGLLTSPGYIWHPRRKSLTPAFHFKILSDFVTIFQNQADVLIEKLSEHTVQGEPFNIVPHVTLCALDIFCETAMGCPVYAQKNSNSEYVRAHKQIGKVIRNRLQKIWLHPDFVFKRTKEFQKHQECLKVLHNFSDRVVRERKEELRKRKQQLDQNNNNGSNQTADLDGDSSVLEDGVYRKKQLAFLDLLLEGSGLSDLAIREEVDTFIIGGHDTTAAAMAWILYLLGAAPEIQDRVIQEIDEVMGKDRERRPTMAELNEMRYLECCIKEGLRLYPSIPVIGRRLTEDVRVDNYTIPAGTTAMIVVYELHRDASVFSNPDKFNPDNFLPENCNGRHPYAYIPFSAGPRNCIGQKFAILEEKSVISAILRKFRIEAVNRREDVQLLCDLVLRPKDGLIVPFVLPTMAYGESLLTSTIGAGSNSWSRQQFMESVPKTSVLLLVSFIFIVCCLAAYLERYRRLVRHINCIPGPATLPIIGNALLINADREELFNRIIASRKLYGRRQGITRIWNGLTPYVLISQAQAVEKILSSTKNIEKGRDYEFLQPWLGTGLLTSPASKWQQRRKILTPTFHFRILSDFVEVFNKQSTVLVEKLAQEVDNADGFDCVRYITLCSLDIICETAMGCPVYAQQQSDSEYVRAHEKIGQIMLNRLQKLWLHPDLIFRCTQQYQEQQKCLDILHKFSYRMITERRAIIQGGHTKSDLLVDTNNNSEDVESFEHNTAGRKQLAFLDLLIEASDGGRILSDTDIREEVDTFILGGHDTTATSISWTLFLLGTEPSVQEKVLQEIEHVMGGDSERWPTMRELSEMRYLEACIKEGLRLYPSIPIIGRRLTEDVRLTDHLLPAGTNAVIVVYQLHRDPAVFPNPERFNPEHFLTDAADVRVKQPRHPFAYIPFSAGPRNCIGQKFGALEAKAVLAQPSMEGLLGGSLLLSKLSKVFTLFSPVTLLLLTTVSCAIYVYNRRRAHIVRNIEKIPGPAGLPIIGNTLHINVDHDEIFNRIIAIRKLYGRIQGFSRAWNGPLPYVMISKASAVERILGSQKHIEKSHDYEFLKPWLGTGLLTSSGKKWHPRRKILTPAFHFKILDDFVDIFQEQSAVLVKRLEAELGNEEGFNCFPYVTLCALDVVCETAMGRQVNAQCNSDSDYVKAVYQIGSIVQNRQQKIWLQPDFIFKLTQDYKDHQKCLGILHEFSNRVIHERKEEIRQQKLAGDKNNNNANANQDGNNNKDEYLSHEELGRKKRLAFLDLLIEASQDGTVLSHEDIREEVDTFMFEGHDTTSAAISWILLLLGTEPAIQDRIVEEIDQIMGGDRERFPTMQELNEMKYLEACIKEGLRLYPSVPLIARRLTEDVDIDGYVLPAGTTAMIVVYQLHRNPEVFPNPDKFNPDHFLPENCRGRHPYAYIPFSAGPRNCIGQKFAVLEEKSIISAVLRKYRVEAIDRRENLTLLGELILRPKNGLRIRIARRN</sequence>
<evidence type="ECO:0000256" key="14">
    <source>
        <dbReference type="PIRSR" id="PIRSR602401-1"/>
    </source>
</evidence>
<dbReference type="GO" id="GO:0004497">
    <property type="term" value="F:monooxygenase activity"/>
    <property type="evidence" value="ECO:0007669"/>
    <property type="project" value="UniProtKB-KW"/>
</dbReference>
<dbReference type="STRING" id="112268.A0A182W4Z6"/>
<dbReference type="GO" id="GO:0016705">
    <property type="term" value="F:oxidoreductase activity, acting on paired donors, with incorporation or reduction of molecular oxygen"/>
    <property type="evidence" value="ECO:0007669"/>
    <property type="project" value="InterPro"/>
</dbReference>
<dbReference type="InterPro" id="IPR050196">
    <property type="entry name" value="Cytochrome_P450_Monoox"/>
</dbReference>
<dbReference type="InterPro" id="IPR002401">
    <property type="entry name" value="Cyt_P450_E_grp-I"/>
</dbReference>
<dbReference type="PRINTS" id="PR00463">
    <property type="entry name" value="EP450I"/>
</dbReference>
<dbReference type="Proteomes" id="UP000075920">
    <property type="component" value="Unassembled WGS sequence"/>
</dbReference>
<feature type="region of interest" description="Disordered" evidence="15">
    <location>
        <begin position="284"/>
        <end position="305"/>
    </location>
</feature>
<dbReference type="EnsemblMetazoa" id="AMIN005409-RA">
    <property type="protein sequence ID" value="AMIN005409-PA"/>
    <property type="gene ID" value="AMIN005409"/>
</dbReference>
<evidence type="ECO:0000256" key="6">
    <source>
        <dbReference type="ARBA" id="ARBA00022617"/>
    </source>
</evidence>
<evidence type="ECO:0000256" key="13">
    <source>
        <dbReference type="ARBA" id="ARBA00023136"/>
    </source>
</evidence>
<evidence type="ECO:0000256" key="16">
    <source>
        <dbReference type="SAM" id="Phobius"/>
    </source>
</evidence>
<dbReference type="PRINTS" id="PR00385">
    <property type="entry name" value="P450"/>
</dbReference>
<evidence type="ECO:0000313" key="18">
    <source>
        <dbReference type="Proteomes" id="UP000075920"/>
    </source>
</evidence>
<evidence type="ECO:0000256" key="7">
    <source>
        <dbReference type="ARBA" id="ARBA00022723"/>
    </source>
</evidence>
<keyword evidence="16" id="KW-1133">Transmembrane helix</keyword>
<comment type="subcellular location">
    <subcellularLocation>
        <location evidence="4">Endoplasmic reticulum membrane</location>
        <topology evidence="4">Peripheral membrane protein</topology>
    </subcellularLocation>
    <subcellularLocation>
        <location evidence="3">Microsome membrane</location>
        <topology evidence="3">Peripheral membrane protein</topology>
    </subcellularLocation>
</comment>
<evidence type="ECO:0000256" key="4">
    <source>
        <dbReference type="ARBA" id="ARBA00004406"/>
    </source>
</evidence>
<evidence type="ECO:0000256" key="11">
    <source>
        <dbReference type="ARBA" id="ARBA00023004"/>
    </source>
</evidence>
<evidence type="ECO:0000256" key="2">
    <source>
        <dbReference type="ARBA" id="ARBA00003690"/>
    </source>
</evidence>
<feature type="transmembrane region" description="Helical" evidence="16">
    <location>
        <begin position="15"/>
        <end position="40"/>
    </location>
</feature>
<comment type="function">
    <text evidence="2">May be involved in the metabolism of insect hormones and in the breakdown of synthetic insecticides.</text>
</comment>
<dbReference type="PROSITE" id="PS00086">
    <property type="entry name" value="CYTOCHROME_P450"/>
    <property type="match status" value="3"/>
</dbReference>
<name>A0A182W4Z6_9DIPT</name>
<keyword evidence="9" id="KW-0492">Microsome</keyword>
<dbReference type="InterPro" id="IPR036396">
    <property type="entry name" value="Cyt_P450_sf"/>
</dbReference>
<reference evidence="18" key="1">
    <citation type="submission" date="2013-03" db="EMBL/GenBank/DDBJ databases">
        <title>The Genome Sequence of Anopheles minimus MINIMUS1.</title>
        <authorList>
            <consortium name="The Broad Institute Genomics Platform"/>
            <person name="Neafsey D.E."/>
            <person name="Walton C."/>
            <person name="Walker B."/>
            <person name="Young S.K."/>
            <person name="Zeng Q."/>
            <person name="Gargeya S."/>
            <person name="Fitzgerald M."/>
            <person name="Haas B."/>
            <person name="Abouelleil A."/>
            <person name="Allen A.W."/>
            <person name="Alvarado L."/>
            <person name="Arachchi H.M."/>
            <person name="Berlin A.M."/>
            <person name="Chapman S.B."/>
            <person name="Gainer-Dewar J."/>
            <person name="Goldberg J."/>
            <person name="Griggs A."/>
            <person name="Gujja S."/>
            <person name="Hansen M."/>
            <person name="Howarth C."/>
            <person name="Imamovic A."/>
            <person name="Ireland A."/>
            <person name="Larimer J."/>
            <person name="McCowan C."/>
            <person name="Murphy C."/>
            <person name="Pearson M."/>
            <person name="Poon T.W."/>
            <person name="Priest M."/>
            <person name="Roberts A."/>
            <person name="Saif S."/>
            <person name="Shea T."/>
            <person name="Sisk P."/>
            <person name="Sykes S."/>
            <person name="Wortman J."/>
            <person name="Nusbaum C."/>
            <person name="Birren B."/>
        </authorList>
    </citation>
    <scope>NUCLEOTIDE SEQUENCE [LARGE SCALE GENOMIC DNA]</scope>
    <source>
        <strain evidence="18">MINIMUS1</strain>
    </source>
</reference>
<keyword evidence="10" id="KW-0560">Oxidoreductase</keyword>
<dbReference type="Gene3D" id="1.10.630.10">
    <property type="entry name" value="Cytochrome P450"/>
    <property type="match status" value="3"/>
</dbReference>
<dbReference type="CDD" id="cd20660">
    <property type="entry name" value="CYP4V-like"/>
    <property type="match status" value="1"/>
</dbReference>
<dbReference type="VEuPathDB" id="VectorBase:AMIN005409"/>
<organism evidence="17 18">
    <name type="scientific">Anopheles minimus</name>
    <dbReference type="NCBI Taxonomy" id="112268"/>
    <lineage>
        <taxon>Eukaryota</taxon>
        <taxon>Metazoa</taxon>
        <taxon>Ecdysozoa</taxon>
        <taxon>Arthropoda</taxon>
        <taxon>Hexapoda</taxon>
        <taxon>Insecta</taxon>
        <taxon>Pterygota</taxon>
        <taxon>Neoptera</taxon>
        <taxon>Endopterygota</taxon>
        <taxon>Diptera</taxon>
        <taxon>Nematocera</taxon>
        <taxon>Culicoidea</taxon>
        <taxon>Culicidae</taxon>
        <taxon>Anophelinae</taxon>
        <taxon>Anopheles</taxon>
    </lineage>
</organism>
<evidence type="ECO:0000256" key="8">
    <source>
        <dbReference type="ARBA" id="ARBA00022824"/>
    </source>
</evidence>
<keyword evidence="18" id="KW-1185">Reference proteome</keyword>
<dbReference type="CDD" id="cd20628">
    <property type="entry name" value="CYP4"/>
    <property type="match status" value="1"/>
</dbReference>
<evidence type="ECO:0000256" key="12">
    <source>
        <dbReference type="ARBA" id="ARBA00023033"/>
    </source>
</evidence>
<feature type="region of interest" description="Disordered" evidence="15">
    <location>
        <begin position="1340"/>
        <end position="1362"/>
    </location>
</feature>
<feature type="compositionally biased region" description="Low complexity" evidence="15">
    <location>
        <begin position="1344"/>
        <end position="1357"/>
    </location>
</feature>
<reference evidence="17" key="2">
    <citation type="submission" date="2020-05" db="UniProtKB">
        <authorList>
            <consortium name="EnsemblMetazoa"/>
        </authorList>
    </citation>
    <scope>IDENTIFICATION</scope>
    <source>
        <strain evidence="17">MINIMUS1</strain>
    </source>
</reference>
<evidence type="ECO:0000256" key="9">
    <source>
        <dbReference type="ARBA" id="ARBA00022848"/>
    </source>
</evidence>
<dbReference type="GO" id="GO:0020037">
    <property type="term" value="F:heme binding"/>
    <property type="evidence" value="ECO:0007669"/>
    <property type="project" value="InterPro"/>
</dbReference>
<comment type="cofactor">
    <cofactor evidence="1 14">
        <name>heme</name>
        <dbReference type="ChEBI" id="CHEBI:30413"/>
    </cofactor>
</comment>
<protein>
    <submittedName>
        <fullName evidence="17">Uncharacterized protein</fullName>
    </submittedName>
</protein>
<feature type="transmembrane region" description="Helical" evidence="16">
    <location>
        <begin position="572"/>
        <end position="590"/>
    </location>
</feature>
<proteinExistence type="inferred from homology"/>
<keyword evidence="11 14" id="KW-0408">Iron</keyword>
<evidence type="ECO:0000256" key="1">
    <source>
        <dbReference type="ARBA" id="ARBA00001971"/>
    </source>
</evidence>
<evidence type="ECO:0000256" key="5">
    <source>
        <dbReference type="ARBA" id="ARBA00010617"/>
    </source>
</evidence>
<keyword evidence="6 14" id="KW-0349">Heme</keyword>
<evidence type="ECO:0000313" key="17">
    <source>
        <dbReference type="EnsemblMetazoa" id="AMIN005409-PA"/>
    </source>
</evidence>
<dbReference type="PANTHER" id="PTHR24291">
    <property type="entry name" value="CYTOCHROME P450 FAMILY 4"/>
    <property type="match status" value="1"/>
</dbReference>
<dbReference type="Pfam" id="PF00067">
    <property type="entry name" value="p450"/>
    <property type="match status" value="3"/>
</dbReference>
<dbReference type="PANTHER" id="PTHR24291:SF189">
    <property type="entry name" value="CYTOCHROME P450 4C3-RELATED"/>
    <property type="match status" value="1"/>
</dbReference>
<dbReference type="GO" id="GO:0005789">
    <property type="term" value="C:endoplasmic reticulum membrane"/>
    <property type="evidence" value="ECO:0007669"/>
    <property type="project" value="UniProtKB-SubCell"/>
</dbReference>
<keyword evidence="8" id="KW-0256">Endoplasmic reticulum</keyword>
<dbReference type="FunFam" id="1.10.630.10:FF:000035">
    <property type="entry name" value="CYtochrome P450 family"/>
    <property type="match status" value="3"/>
</dbReference>
<evidence type="ECO:0000256" key="15">
    <source>
        <dbReference type="SAM" id="MobiDB-lite"/>
    </source>
</evidence>
<keyword evidence="13 16" id="KW-0472">Membrane</keyword>
<comment type="similarity">
    <text evidence="5">Belongs to the cytochrome P450 family.</text>
</comment>
<evidence type="ECO:0000256" key="10">
    <source>
        <dbReference type="ARBA" id="ARBA00023002"/>
    </source>
</evidence>